<gene>
    <name evidence="2" type="ORF">ACFOKA_18030</name>
</gene>
<reference evidence="3" key="1">
    <citation type="journal article" date="2019" name="Int. J. Syst. Evol. Microbiol.">
        <title>The Global Catalogue of Microorganisms (GCM) 10K type strain sequencing project: providing services to taxonomists for standard genome sequencing and annotation.</title>
        <authorList>
            <consortium name="The Broad Institute Genomics Platform"/>
            <consortium name="The Broad Institute Genome Sequencing Center for Infectious Disease"/>
            <person name="Wu L."/>
            <person name="Ma J."/>
        </authorList>
    </citation>
    <scope>NUCLEOTIDE SEQUENCE [LARGE SCALE GENOMIC DNA]</scope>
    <source>
        <strain evidence="3">KCTC 62164</strain>
    </source>
</reference>
<name>A0ABV7DAF8_9PROT</name>
<accession>A0ABV7DAF8</accession>
<dbReference type="RefSeq" id="WP_194214384.1">
    <property type="nucleotide sequence ID" value="NZ_CP061205.1"/>
</dbReference>
<keyword evidence="3" id="KW-1185">Reference proteome</keyword>
<evidence type="ECO:0000313" key="3">
    <source>
        <dbReference type="Proteomes" id="UP001595444"/>
    </source>
</evidence>
<organism evidence="2 3">
    <name type="scientific">Kordiimonas pumila</name>
    <dbReference type="NCBI Taxonomy" id="2161677"/>
    <lineage>
        <taxon>Bacteria</taxon>
        <taxon>Pseudomonadati</taxon>
        <taxon>Pseudomonadota</taxon>
        <taxon>Alphaproteobacteria</taxon>
        <taxon>Kordiimonadales</taxon>
        <taxon>Kordiimonadaceae</taxon>
        <taxon>Kordiimonas</taxon>
    </lineage>
</organism>
<feature type="region of interest" description="Disordered" evidence="1">
    <location>
        <begin position="178"/>
        <end position="205"/>
    </location>
</feature>
<protein>
    <submittedName>
        <fullName evidence="2">Uncharacterized protein</fullName>
    </submittedName>
</protein>
<dbReference type="EMBL" id="JBHRSL010000028">
    <property type="protein sequence ID" value="MFC3053801.1"/>
    <property type="molecule type" value="Genomic_DNA"/>
</dbReference>
<dbReference type="Proteomes" id="UP001595444">
    <property type="component" value="Unassembled WGS sequence"/>
</dbReference>
<proteinExistence type="predicted"/>
<comment type="caution">
    <text evidence="2">The sequence shown here is derived from an EMBL/GenBank/DDBJ whole genome shotgun (WGS) entry which is preliminary data.</text>
</comment>
<sequence>MATVNLSRKNIAVRTHPVLLQKIDAQFLAISSYPKFIAGKLERAQSYLTASSITVVRGDAQNVYYLVCPFVVVLVEHYRQALFDNLDIKASVQDLTDEEVTSRFWMQIGQAFSFMKVCRELNIRQTHAKNQGAGLIISPRPKIKVESFPTHVERLAVDSKPIREDLFGDPLVKPATKLTSKKADASGASNASKVRRKKVANGAVDDEKHQFQLGLS</sequence>
<evidence type="ECO:0000256" key="1">
    <source>
        <dbReference type="SAM" id="MobiDB-lite"/>
    </source>
</evidence>
<evidence type="ECO:0000313" key="2">
    <source>
        <dbReference type="EMBL" id="MFC3053801.1"/>
    </source>
</evidence>